<accession>A0ABT2DFL9</accession>
<keyword evidence="1" id="KW-0812">Transmembrane</keyword>
<dbReference type="RefSeq" id="WP_258823828.1">
    <property type="nucleotide sequence ID" value="NZ_JANUHB010000005.1"/>
</dbReference>
<organism evidence="2 3">
    <name type="scientific">Massilia agilis</name>
    <dbReference type="NCBI Taxonomy" id="1811226"/>
    <lineage>
        <taxon>Bacteria</taxon>
        <taxon>Pseudomonadati</taxon>
        <taxon>Pseudomonadota</taxon>
        <taxon>Betaproteobacteria</taxon>
        <taxon>Burkholderiales</taxon>
        <taxon>Oxalobacteraceae</taxon>
        <taxon>Telluria group</taxon>
        <taxon>Massilia</taxon>
    </lineage>
</organism>
<name>A0ABT2DFL9_9BURK</name>
<evidence type="ECO:0000313" key="2">
    <source>
        <dbReference type="EMBL" id="MCS0809996.1"/>
    </source>
</evidence>
<protein>
    <submittedName>
        <fullName evidence="2">Uncharacterized protein</fullName>
    </submittedName>
</protein>
<evidence type="ECO:0000313" key="3">
    <source>
        <dbReference type="Proteomes" id="UP001206126"/>
    </source>
</evidence>
<keyword evidence="1" id="KW-0472">Membrane</keyword>
<evidence type="ECO:0000256" key="1">
    <source>
        <dbReference type="SAM" id="Phobius"/>
    </source>
</evidence>
<dbReference type="Proteomes" id="UP001206126">
    <property type="component" value="Unassembled WGS sequence"/>
</dbReference>
<proteinExistence type="predicted"/>
<sequence length="48" mass="5314">MNRFDQVLGAIRANPVRFVAWMLALLVLAAAALTVFDGLGLDLWLFSH</sequence>
<gene>
    <name evidence="2" type="ORF">NX774_18900</name>
</gene>
<keyword evidence="3" id="KW-1185">Reference proteome</keyword>
<dbReference type="EMBL" id="JANUHB010000005">
    <property type="protein sequence ID" value="MCS0809996.1"/>
    <property type="molecule type" value="Genomic_DNA"/>
</dbReference>
<reference evidence="2 3" key="1">
    <citation type="submission" date="2022-08" db="EMBL/GenBank/DDBJ databases">
        <title>Reclassification of Massilia species as members of the genera Telluria, Duganella, Pseudoduganella, Mokoshia gen. nov. and Zemynaea gen. nov. using orthogonal and non-orthogonal genome-based approaches.</title>
        <authorList>
            <person name="Bowman J.P."/>
        </authorList>
    </citation>
    <scope>NUCLEOTIDE SEQUENCE [LARGE SCALE GENOMIC DNA]</scope>
    <source>
        <strain evidence="2 3">JCM 31605</strain>
    </source>
</reference>
<feature type="transmembrane region" description="Helical" evidence="1">
    <location>
        <begin position="20"/>
        <end position="46"/>
    </location>
</feature>
<keyword evidence="1" id="KW-1133">Transmembrane helix</keyword>
<comment type="caution">
    <text evidence="2">The sequence shown here is derived from an EMBL/GenBank/DDBJ whole genome shotgun (WGS) entry which is preliminary data.</text>
</comment>